<evidence type="ECO:0000313" key="2">
    <source>
        <dbReference type="Proteomes" id="UP000183940"/>
    </source>
</evidence>
<dbReference type="Gene3D" id="3.40.630.30">
    <property type="match status" value="1"/>
</dbReference>
<evidence type="ECO:0000313" key="1">
    <source>
        <dbReference type="EMBL" id="OJJ24448.1"/>
    </source>
</evidence>
<dbReference type="SUPFAM" id="SSF55729">
    <property type="entry name" value="Acyl-CoA N-acyltransferases (Nat)"/>
    <property type="match status" value="1"/>
</dbReference>
<keyword evidence="2" id="KW-1185">Reference proteome</keyword>
<gene>
    <name evidence="1" type="ORF">BI308_16735</name>
</gene>
<dbReference type="Proteomes" id="UP000183940">
    <property type="component" value="Unassembled WGS sequence"/>
</dbReference>
<accession>A0A1L9QP32</accession>
<sequence length="213" mass="24484">MDIQIKLFDDLPLLNEVLDNGLYQTVYECFSTPPFNENVVRENVEFYFQKYVQFGSLHLAYCQERPIGFIGTLPLAETKEFRELSFLGTYANFQGKKVELNQEFFSQQTHYRIEEFRCVSDVGVALDYRKLGLAKRLLQSVFAYFDDSTPYILRTTGDPDFAYVVELYQKVGFTLVPVTQTVEYLNKEGVLTQRESCICVKLPSASSMVSNSG</sequence>
<name>A0A1L9QP32_9CYAN</name>
<protein>
    <submittedName>
        <fullName evidence="1">Uncharacterized protein</fullName>
    </submittedName>
</protein>
<comment type="caution">
    <text evidence="1">The sequence shown here is derived from an EMBL/GenBank/DDBJ whole genome shotgun (WGS) entry which is preliminary data.</text>
</comment>
<organism evidence="1 2">
    <name type="scientific">Roseofilum reptotaenium AO1-A</name>
    <dbReference type="NCBI Taxonomy" id="1925591"/>
    <lineage>
        <taxon>Bacteria</taxon>
        <taxon>Bacillati</taxon>
        <taxon>Cyanobacteriota</taxon>
        <taxon>Cyanophyceae</taxon>
        <taxon>Desertifilales</taxon>
        <taxon>Desertifilaceae</taxon>
        <taxon>Roseofilum</taxon>
    </lineage>
</organism>
<dbReference type="AlphaFoldDB" id="A0A1L9QP32"/>
<proteinExistence type="predicted"/>
<reference evidence="1" key="1">
    <citation type="submission" date="2016-10" db="EMBL/GenBank/DDBJ databases">
        <title>CRISPR-Cas defence system in Roseofilum reptotaenium: evidence of a bacteriophage-cyanobacterium arms race in the coral black band disease.</title>
        <authorList>
            <person name="Buerger P."/>
            <person name="Wood-Charlson E.M."/>
            <person name="Weynberg K.D."/>
            <person name="Willis B."/>
            <person name="Van Oppen M.J."/>
        </authorList>
    </citation>
    <scope>NUCLEOTIDE SEQUENCE [LARGE SCALE GENOMIC DNA]</scope>
    <source>
        <strain evidence="1">AO1-A</strain>
    </source>
</reference>
<dbReference type="EMBL" id="MLAW01000031">
    <property type="protein sequence ID" value="OJJ24448.1"/>
    <property type="molecule type" value="Genomic_DNA"/>
</dbReference>
<dbReference type="InterPro" id="IPR016181">
    <property type="entry name" value="Acyl_CoA_acyltransferase"/>
</dbReference>